<feature type="region of interest" description="Disordered" evidence="1">
    <location>
        <begin position="98"/>
        <end position="137"/>
    </location>
</feature>
<dbReference type="EMBL" id="CP003364">
    <property type="protein sequence ID" value="AGA28390.1"/>
    <property type="molecule type" value="Genomic_DNA"/>
</dbReference>
<proteinExistence type="predicted"/>
<dbReference type="OrthoDB" id="72960at2"/>
<feature type="compositionally biased region" description="Basic residues" evidence="1">
    <location>
        <begin position="116"/>
        <end position="137"/>
    </location>
</feature>
<protein>
    <submittedName>
        <fullName evidence="2">Uncharacterized protein</fullName>
    </submittedName>
</protein>
<dbReference type="KEGG" id="saci:Sinac_4183"/>
<gene>
    <name evidence="2" type="ordered locus">Sinac_4183</name>
</gene>
<dbReference type="HOGENOM" id="CLU_1863828_0_0_0"/>
<dbReference type="AlphaFoldDB" id="L0DHS7"/>
<dbReference type="RefSeq" id="WP_015247518.1">
    <property type="nucleotide sequence ID" value="NC_019892.1"/>
</dbReference>
<evidence type="ECO:0000256" key="1">
    <source>
        <dbReference type="SAM" id="MobiDB-lite"/>
    </source>
</evidence>
<accession>L0DHS7</accession>
<reference evidence="2 3" key="1">
    <citation type="submission" date="2012-02" db="EMBL/GenBank/DDBJ databases">
        <title>Complete sequence of chromosome of Singulisphaera acidiphila DSM 18658.</title>
        <authorList>
            <consortium name="US DOE Joint Genome Institute (JGI-PGF)"/>
            <person name="Lucas S."/>
            <person name="Copeland A."/>
            <person name="Lapidus A."/>
            <person name="Glavina del Rio T."/>
            <person name="Dalin E."/>
            <person name="Tice H."/>
            <person name="Bruce D."/>
            <person name="Goodwin L."/>
            <person name="Pitluck S."/>
            <person name="Peters L."/>
            <person name="Ovchinnikova G."/>
            <person name="Chertkov O."/>
            <person name="Kyrpides N."/>
            <person name="Mavromatis K."/>
            <person name="Ivanova N."/>
            <person name="Brettin T."/>
            <person name="Detter J.C."/>
            <person name="Han C."/>
            <person name="Larimer F."/>
            <person name="Land M."/>
            <person name="Hauser L."/>
            <person name="Markowitz V."/>
            <person name="Cheng J.-F."/>
            <person name="Hugenholtz P."/>
            <person name="Woyke T."/>
            <person name="Wu D."/>
            <person name="Tindall B."/>
            <person name="Pomrenke H."/>
            <person name="Brambilla E."/>
            <person name="Klenk H.-P."/>
            <person name="Eisen J.A."/>
        </authorList>
    </citation>
    <scope>NUCLEOTIDE SEQUENCE [LARGE SCALE GENOMIC DNA]</scope>
    <source>
        <strain evidence="3">ATCC BAA-1392 / DSM 18658 / VKM B-2454 / MOB10</strain>
    </source>
</reference>
<name>L0DHS7_SINAD</name>
<dbReference type="Proteomes" id="UP000010798">
    <property type="component" value="Chromosome"/>
</dbReference>
<evidence type="ECO:0000313" key="3">
    <source>
        <dbReference type="Proteomes" id="UP000010798"/>
    </source>
</evidence>
<sequence>MAFAYDQAGIDRLLRTIDERMHASGKLAVETAQQLAPVRSGRLQASISSSYRASDRVLTIQADVPYAVAVEQGTATMQAQPYLMPALNAIGQFWQGGTGTLQVGPAGGSARPKPSTTRHRRRGSSPKKGLRRPNRSR</sequence>
<keyword evidence="3" id="KW-1185">Reference proteome</keyword>
<evidence type="ECO:0000313" key="2">
    <source>
        <dbReference type="EMBL" id="AGA28390.1"/>
    </source>
</evidence>
<organism evidence="2 3">
    <name type="scientific">Singulisphaera acidiphila (strain ATCC BAA-1392 / DSM 18658 / VKM B-2454 / MOB10)</name>
    <dbReference type="NCBI Taxonomy" id="886293"/>
    <lineage>
        <taxon>Bacteria</taxon>
        <taxon>Pseudomonadati</taxon>
        <taxon>Planctomycetota</taxon>
        <taxon>Planctomycetia</taxon>
        <taxon>Isosphaerales</taxon>
        <taxon>Isosphaeraceae</taxon>
        <taxon>Singulisphaera</taxon>
    </lineage>
</organism>